<dbReference type="STRING" id="332977.SAMN05421740_103460"/>
<dbReference type="OrthoDB" id="794676at2"/>
<keyword evidence="2" id="KW-1185">Reference proteome</keyword>
<evidence type="ECO:0000313" key="2">
    <source>
        <dbReference type="Proteomes" id="UP000198916"/>
    </source>
</evidence>
<gene>
    <name evidence="1" type="ORF">SAMN05421740_103460</name>
</gene>
<organism evidence="1 2">
    <name type="scientific">Parapedobacter koreensis</name>
    <dbReference type="NCBI Taxonomy" id="332977"/>
    <lineage>
        <taxon>Bacteria</taxon>
        <taxon>Pseudomonadati</taxon>
        <taxon>Bacteroidota</taxon>
        <taxon>Sphingobacteriia</taxon>
        <taxon>Sphingobacteriales</taxon>
        <taxon>Sphingobacteriaceae</taxon>
        <taxon>Parapedobacter</taxon>
    </lineage>
</organism>
<dbReference type="Proteomes" id="UP000198916">
    <property type="component" value="Unassembled WGS sequence"/>
</dbReference>
<proteinExistence type="predicted"/>
<evidence type="ECO:0008006" key="3">
    <source>
        <dbReference type="Google" id="ProtNLM"/>
    </source>
</evidence>
<name>A0A1H7ME23_9SPHI</name>
<accession>A0A1H7ME23</accession>
<dbReference type="AlphaFoldDB" id="A0A1H7ME23"/>
<sequence length="191" mass="21084">MVNLIVMFIAGAAIGHGNPLKDDVGRSNGQFAVDQRGKFVVYHSETLPGEVSFSAVQAHLSAFLEAKGNKVIVRSATRLESEGSAPMKKHAGIGNYVAGTVNYKLVVEDNDGELNYWFTDLTYQPYRNDRYGKRIKATTAPIPLESQLSKLNEEVWKKQRNHAYEAISEVANQVAKQLATVDKPKVITTSM</sequence>
<reference evidence="2" key="1">
    <citation type="submission" date="2016-10" db="EMBL/GenBank/DDBJ databases">
        <authorList>
            <person name="Varghese N."/>
            <person name="Submissions S."/>
        </authorList>
    </citation>
    <scope>NUCLEOTIDE SEQUENCE [LARGE SCALE GENOMIC DNA]</scope>
    <source>
        <strain evidence="2">Jip14</strain>
    </source>
</reference>
<dbReference type="RefSeq" id="WP_143053854.1">
    <property type="nucleotide sequence ID" value="NZ_FNZR01000003.1"/>
</dbReference>
<dbReference type="EMBL" id="FNZR01000003">
    <property type="protein sequence ID" value="SEL08965.1"/>
    <property type="molecule type" value="Genomic_DNA"/>
</dbReference>
<protein>
    <recommendedName>
        <fullName evidence="3">DUF4468 domain-containing protein</fullName>
    </recommendedName>
</protein>
<evidence type="ECO:0000313" key="1">
    <source>
        <dbReference type="EMBL" id="SEL08965.1"/>
    </source>
</evidence>